<dbReference type="Gene3D" id="3.40.50.300">
    <property type="entry name" value="P-loop containing nucleotide triphosphate hydrolases"/>
    <property type="match status" value="1"/>
</dbReference>
<dbReference type="Proteomes" id="UP000836402">
    <property type="component" value="Unassembled WGS sequence"/>
</dbReference>
<proteinExistence type="predicted"/>
<name>A0ABN7J8M5_9BASI</name>
<gene>
    <name evidence="1" type="ORF">JKIAZH3_G8427</name>
</gene>
<dbReference type="EMBL" id="CAJHJG010005841">
    <property type="protein sequence ID" value="CAD6953003.1"/>
    <property type="molecule type" value="Genomic_DNA"/>
</dbReference>
<organism evidence="1 2">
    <name type="scientific">Tilletia caries</name>
    <name type="common">wheat bunt fungus</name>
    <dbReference type="NCBI Taxonomy" id="13290"/>
    <lineage>
        <taxon>Eukaryota</taxon>
        <taxon>Fungi</taxon>
        <taxon>Dikarya</taxon>
        <taxon>Basidiomycota</taxon>
        <taxon>Ustilaginomycotina</taxon>
        <taxon>Exobasidiomycetes</taxon>
        <taxon>Tilletiales</taxon>
        <taxon>Tilletiaceae</taxon>
        <taxon>Tilletia</taxon>
    </lineage>
</organism>
<accession>A0ABN7J8M5</accession>
<reference evidence="1" key="1">
    <citation type="submission" date="2020-10" db="EMBL/GenBank/DDBJ databases">
        <authorList>
            <person name="Sedaghatjoo S."/>
        </authorList>
    </citation>
    <scope>NUCLEOTIDE SEQUENCE</scope>
    <source>
        <strain evidence="1">AZH3</strain>
    </source>
</reference>
<comment type="caution">
    <text evidence="1">The sequence shown here is derived from an EMBL/GenBank/DDBJ whole genome shotgun (WGS) entry which is preliminary data.</text>
</comment>
<sequence length="199" mass="22133">MPSVLISTSHQNYFSAPLIALSNGQLTRSKMLSALLPARDPSPTLTSDGQGSNKSALELLILDLPFSGLDLPSRTRLSQLLITLHAQQAPRILLALREGDPLPAELISHVLWIKQLPSSNGGEKDDDAVEVLALTREEYEEEQRNIASKHPSPPLPHQSYLHHILRADLPPFRLPTCPRCPRLHRDHQSKYSPMLKQTS</sequence>
<evidence type="ECO:0000313" key="1">
    <source>
        <dbReference type="EMBL" id="CAD6953003.1"/>
    </source>
</evidence>
<keyword evidence="2" id="KW-1185">Reference proteome</keyword>
<protein>
    <submittedName>
        <fullName evidence="1">Uncharacterized protein</fullName>
    </submittedName>
</protein>
<dbReference type="InterPro" id="IPR027417">
    <property type="entry name" value="P-loop_NTPase"/>
</dbReference>
<evidence type="ECO:0000313" key="2">
    <source>
        <dbReference type="Proteomes" id="UP000836402"/>
    </source>
</evidence>